<organism evidence="1 2">
    <name type="scientific">Candidozyma auris</name>
    <name type="common">Yeast</name>
    <name type="synonym">Candida auris</name>
    <dbReference type="NCBI Taxonomy" id="498019"/>
    <lineage>
        <taxon>Eukaryota</taxon>
        <taxon>Fungi</taxon>
        <taxon>Dikarya</taxon>
        <taxon>Ascomycota</taxon>
        <taxon>Saccharomycotina</taxon>
        <taxon>Pichiomycetes</taxon>
        <taxon>Metschnikowiaceae</taxon>
        <taxon>Candidozyma</taxon>
    </lineage>
</organism>
<gene>
    <name evidence="1" type="ORF">QG37_08207</name>
</gene>
<comment type="caution">
    <text evidence="1">The sequence shown here is derived from an EMBL/GenBank/DDBJ whole genome shotgun (WGS) entry which is preliminary data.</text>
</comment>
<evidence type="ECO:0000313" key="1">
    <source>
        <dbReference type="EMBL" id="KND95539.1"/>
    </source>
</evidence>
<proteinExistence type="predicted"/>
<dbReference type="EMBL" id="LGST01000069">
    <property type="protein sequence ID" value="KND95539.1"/>
    <property type="molecule type" value="Genomic_DNA"/>
</dbReference>
<accession>A0A0L0NNF2</accession>
<name>A0A0L0NNF2_CANAR</name>
<reference evidence="2" key="1">
    <citation type="journal article" date="2015" name="BMC Genomics">
        <title>Draft genome of a commonly misdiagnosed multidrug resistant pathogen Candida auris.</title>
        <authorList>
            <person name="Chatterjee S."/>
            <person name="Alampalli S.V."/>
            <person name="Nageshan R.K."/>
            <person name="Chettiar S.T."/>
            <person name="Joshi S."/>
            <person name="Tatu U.S."/>
        </authorList>
    </citation>
    <scope>NUCLEOTIDE SEQUENCE [LARGE SCALE GENOMIC DNA]</scope>
    <source>
        <strain evidence="2">6684</strain>
    </source>
</reference>
<evidence type="ECO:0000313" key="2">
    <source>
        <dbReference type="Proteomes" id="UP000037122"/>
    </source>
</evidence>
<dbReference type="Proteomes" id="UP000037122">
    <property type="component" value="Unassembled WGS sequence"/>
</dbReference>
<protein>
    <submittedName>
        <fullName evidence="1">Uncharacterized protein</fullName>
    </submittedName>
</protein>
<dbReference type="AlphaFoldDB" id="A0A0L0NNF2"/>
<sequence>MKCKAEFKSKKKKKLSFCVYCDSLKFTTFQMRGRIALIKLKRKKL</sequence>